<dbReference type="GO" id="GO:0019150">
    <property type="term" value="F:D-ribulokinase activity"/>
    <property type="evidence" value="ECO:0007669"/>
    <property type="project" value="TreeGrafter"/>
</dbReference>
<dbReference type="Gene3D" id="3.30.420.40">
    <property type="match status" value="1"/>
</dbReference>
<sequence length="131" mass="15269">MPRATRYCGTLAAKISPEMQTPKILWLKENRPHIYQQARHFFDLADYLTWRSTGDEARSVCTVTCKWTYLAHEQRWDAGYFRQIGLEELADEDFVRIGQRIVDPGTPCGEGLCATAAERWACRSARRWRWG</sequence>
<dbReference type="Proteomes" id="UP000251088">
    <property type="component" value="Unassembled WGS sequence"/>
</dbReference>
<dbReference type="SUPFAM" id="SSF53067">
    <property type="entry name" value="Actin-like ATPase domain"/>
    <property type="match status" value="1"/>
</dbReference>
<keyword evidence="2 3" id="KW-0418">Kinase</keyword>
<evidence type="ECO:0000313" key="4">
    <source>
        <dbReference type="Proteomes" id="UP000251088"/>
    </source>
</evidence>
<gene>
    <name evidence="3" type="ORF">NCTC9128_06149</name>
</gene>
<evidence type="ECO:0000256" key="1">
    <source>
        <dbReference type="ARBA" id="ARBA00022679"/>
    </source>
</evidence>
<organism evidence="3 4">
    <name type="scientific">Klebsiella pneumoniae</name>
    <dbReference type="NCBI Taxonomy" id="573"/>
    <lineage>
        <taxon>Bacteria</taxon>
        <taxon>Pseudomonadati</taxon>
        <taxon>Pseudomonadota</taxon>
        <taxon>Gammaproteobacteria</taxon>
        <taxon>Enterobacterales</taxon>
        <taxon>Enterobacteriaceae</taxon>
        <taxon>Klebsiella/Raoultella group</taxon>
        <taxon>Klebsiella</taxon>
        <taxon>Klebsiella pneumoniae complex</taxon>
    </lineage>
</organism>
<accession>A0A2X3EYZ5</accession>
<evidence type="ECO:0000313" key="3">
    <source>
        <dbReference type="EMBL" id="SQC40157.1"/>
    </source>
</evidence>
<dbReference type="PANTHER" id="PTHR43435:SF4">
    <property type="entry name" value="FGGY CARBOHYDRATE KINASE DOMAIN-CONTAINING PROTEIN"/>
    <property type="match status" value="1"/>
</dbReference>
<dbReference type="InterPro" id="IPR043129">
    <property type="entry name" value="ATPase_NBD"/>
</dbReference>
<protein>
    <submittedName>
        <fullName evidence="3">FGGY-family pentulose kinase</fullName>
    </submittedName>
</protein>
<dbReference type="AlphaFoldDB" id="A0A2X3EYZ5"/>
<dbReference type="PANTHER" id="PTHR43435">
    <property type="entry name" value="RIBULOKINASE"/>
    <property type="match status" value="1"/>
</dbReference>
<dbReference type="GO" id="GO:0019321">
    <property type="term" value="P:pentose metabolic process"/>
    <property type="evidence" value="ECO:0007669"/>
    <property type="project" value="TreeGrafter"/>
</dbReference>
<keyword evidence="1" id="KW-0808">Transferase</keyword>
<reference evidence="3 4" key="1">
    <citation type="submission" date="2018-06" db="EMBL/GenBank/DDBJ databases">
        <authorList>
            <consortium name="Pathogen Informatics"/>
            <person name="Doyle S."/>
        </authorList>
    </citation>
    <scope>NUCLEOTIDE SEQUENCE [LARGE SCALE GENOMIC DNA]</scope>
    <source>
        <strain evidence="3 4">NCTC9128</strain>
    </source>
</reference>
<dbReference type="GO" id="GO:0005737">
    <property type="term" value="C:cytoplasm"/>
    <property type="evidence" value="ECO:0007669"/>
    <property type="project" value="TreeGrafter"/>
</dbReference>
<dbReference type="EMBL" id="UAWN01000015">
    <property type="protein sequence ID" value="SQC40157.1"/>
    <property type="molecule type" value="Genomic_DNA"/>
</dbReference>
<name>A0A2X3EYZ5_KLEPN</name>
<proteinExistence type="predicted"/>
<evidence type="ECO:0000256" key="2">
    <source>
        <dbReference type="ARBA" id="ARBA00022777"/>
    </source>
</evidence>